<dbReference type="AlphaFoldDB" id="A0A1F7L1P5"/>
<dbReference type="InterPro" id="IPR027417">
    <property type="entry name" value="P-loop_NTPase"/>
</dbReference>
<dbReference type="EMBL" id="MGBR01000001">
    <property type="protein sequence ID" value="OGK73974.1"/>
    <property type="molecule type" value="Genomic_DNA"/>
</dbReference>
<dbReference type="Gene3D" id="3.40.50.300">
    <property type="entry name" value="P-loop containing nucleotide triphosphate hydrolases"/>
    <property type="match status" value="1"/>
</dbReference>
<evidence type="ECO:0000259" key="1">
    <source>
        <dbReference type="Pfam" id="PF13521"/>
    </source>
</evidence>
<organism evidence="2 3">
    <name type="scientific">Candidatus Roizmanbacteria bacterium RIFOXYD1_FULL_38_12</name>
    <dbReference type="NCBI Taxonomy" id="1802093"/>
    <lineage>
        <taxon>Bacteria</taxon>
        <taxon>Candidatus Roizmaniibacteriota</taxon>
    </lineage>
</organism>
<dbReference type="Pfam" id="PF13521">
    <property type="entry name" value="AAA_28"/>
    <property type="match status" value="1"/>
</dbReference>
<sequence length="204" mass="23904">MSQTKLYIIAGPQSSGKTTVWQYLHDTHPSWNFIPEINQYVLKGKDHMGGAFVTADLEAEITKQEIKHIASLKRDGKTHVSETGIFHLVYLEHYCGKKAAVESLPQYMTSYKGFEPHVLFIDTKPQTSWERRRLIYERRLDKAGIKNTKERSMALTKYKTLMEELYPLWKKYYNIFPLKKIRISNSYANIARFKKDVIKSFLSF</sequence>
<feature type="domain" description="NadR/Ttd14 AAA" evidence="1">
    <location>
        <begin position="7"/>
        <end position="127"/>
    </location>
</feature>
<dbReference type="Proteomes" id="UP000177050">
    <property type="component" value="Unassembled WGS sequence"/>
</dbReference>
<evidence type="ECO:0000313" key="2">
    <source>
        <dbReference type="EMBL" id="OGK73974.1"/>
    </source>
</evidence>
<protein>
    <recommendedName>
        <fullName evidence="1">NadR/Ttd14 AAA domain-containing protein</fullName>
    </recommendedName>
</protein>
<comment type="caution">
    <text evidence="2">The sequence shown here is derived from an EMBL/GenBank/DDBJ whole genome shotgun (WGS) entry which is preliminary data.</text>
</comment>
<dbReference type="InterPro" id="IPR038727">
    <property type="entry name" value="NadR/Ttd14_AAA_dom"/>
</dbReference>
<accession>A0A1F7L1P5</accession>
<name>A0A1F7L1P5_9BACT</name>
<reference evidence="2 3" key="1">
    <citation type="journal article" date="2016" name="Nat. Commun.">
        <title>Thousands of microbial genomes shed light on interconnected biogeochemical processes in an aquifer system.</title>
        <authorList>
            <person name="Anantharaman K."/>
            <person name="Brown C.T."/>
            <person name="Hug L.A."/>
            <person name="Sharon I."/>
            <person name="Castelle C.J."/>
            <person name="Probst A.J."/>
            <person name="Thomas B.C."/>
            <person name="Singh A."/>
            <person name="Wilkins M.J."/>
            <person name="Karaoz U."/>
            <person name="Brodie E.L."/>
            <person name="Williams K.H."/>
            <person name="Hubbard S.S."/>
            <person name="Banfield J.F."/>
        </authorList>
    </citation>
    <scope>NUCLEOTIDE SEQUENCE [LARGE SCALE GENOMIC DNA]</scope>
</reference>
<dbReference type="SUPFAM" id="SSF52540">
    <property type="entry name" value="P-loop containing nucleoside triphosphate hydrolases"/>
    <property type="match status" value="1"/>
</dbReference>
<evidence type="ECO:0000313" key="3">
    <source>
        <dbReference type="Proteomes" id="UP000177050"/>
    </source>
</evidence>
<gene>
    <name evidence="2" type="ORF">A3K52_04330</name>
</gene>
<proteinExistence type="predicted"/>